<reference evidence="8 9" key="1">
    <citation type="submission" date="2024-02" db="EMBL/GenBank/DDBJ databases">
        <title>High-quality chromosome-scale genome assembly of Pensacola bahiagrass (Paspalum notatum Flugge var. saurae).</title>
        <authorList>
            <person name="Vega J.M."/>
            <person name="Podio M."/>
            <person name="Orjuela J."/>
            <person name="Siena L.A."/>
            <person name="Pessino S.C."/>
            <person name="Combes M.C."/>
            <person name="Mariac C."/>
            <person name="Albertini E."/>
            <person name="Pupilli F."/>
            <person name="Ortiz J.P.A."/>
            <person name="Leblanc O."/>
        </authorList>
    </citation>
    <scope>NUCLEOTIDE SEQUENCE [LARGE SCALE GENOMIC DNA]</scope>
    <source>
        <strain evidence="8">R1</strain>
        <tissue evidence="8">Leaf</tissue>
    </source>
</reference>
<protein>
    <recommendedName>
        <fullName evidence="7">Reverse transcriptase RNase H-like domain-containing protein</fullName>
    </recommendedName>
</protein>
<dbReference type="InterPro" id="IPR041373">
    <property type="entry name" value="RT_RNaseH"/>
</dbReference>
<keyword evidence="4" id="KW-0255">Endonuclease</keyword>
<dbReference type="AlphaFoldDB" id="A0AAQ3WWU3"/>
<dbReference type="GO" id="GO:0003964">
    <property type="term" value="F:RNA-directed DNA polymerase activity"/>
    <property type="evidence" value="ECO:0007669"/>
    <property type="project" value="UniProtKB-KW"/>
</dbReference>
<dbReference type="Proteomes" id="UP001341281">
    <property type="component" value="Chromosome 05"/>
</dbReference>
<dbReference type="InterPro" id="IPR043128">
    <property type="entry name" value="Rev_trsase/Diguanyl_cyclase"/>
</dbReference>
<dbReference type="PANTHER" id="PTHR34072:SF52">
    <property type="entry name" value="RIBONUCLEASE H"/>
    <property type="match status" value="1"/>
</dbReference>
<dbReference type="PANTHER" id="PTHR34072">
    <property type="entry name" value="ENZYMATIC POLYPROTEIN-RELATED"/>
    <property type="match status" value="1"/>
</dbReference>
<sequence>MAPDELKELKLRPSSSPWGCLALFVEKKDQGGKRLCVDYRPLNAVTIKNKYPLPHIDILFDQLARAKIWLLSDKDQRRRSTQDSFFDQIWLVRVFRHVLWVNQCIGFLYVHDEFVKKKEHLKIVLTRHREHKLYAQFCKCAFWLKEKQPETVTEIRSFLGLAGYYRRFIKDFSKTAKPMTSLTKKNAKYVWSSNCEEAFQTLNKLLTSAPVLAQPDVTKPFDVYCDASGNGFGYVLMQEGRVIAYALHQLRKHEANYPTHDLELAAVVHALKIWRHYLLGNMCHIYTNHKSLKYILTQPELNMRQRRWLELIKRL</sequence>
<name>A0AAQ3WWU3_PASNO</name>
<keyword evidence="2" id="KW-0548">Nucleotidyltransferase</keyword>
<dbReference type="EMBL" id="CP144749">
    <property type="protein sequence ID" value="WVZ76281.1"/>
    <property type="molecule type" value="Genomic_DNA"/>
</dbReference>
<proteinExistence type="predicted"/>
<accession>A0AAQ3WWU3</accession>
<evidence type="ECO:0000256" key="4">
    <source>
        <dbReference type="ARBA" id="ARBA00022759"/>
    </source>
</evidence>
<evidence type="ECO:0000256" key="1">
    <source>
        <dbReference type="ARBA" id="ARBA00022679"/>
    </source>
</evidence>
<evidence type="ECO:0000256" key="2">
    <source>
        <dbReference type="ARBA" id="ARBA00022695"/>
    </source>
</evidence>
<keyword evidence="6" id="KW-0695">RNA-directed DNA polymerase</keyword>
<dbReference type="GO" id="GO:0016787">
    <property type="term" value="F:hydrolase activity"/>
    <property type="evidence" value="ECO:0007669"/>
    <property type="project" value="UniProtKB-KW"/>
</dbReference>
<dbReference type="CDD" id="cd01647">
    <property type="entry name" value="RT_LTR"/>
    <property type="match status" value="1"/>
</dbReference>
<evidence type="ECO:0000313" key="9">
    <source>
        <dbReference type="Proteomes" id="UP001341281"/>
    </source>
</evidence>
<evidence type="ECO:0000256" key="3">
    <source>
        <dbReference type="ARBA" id="ARBA00022722"/>
    </source>
</evidence>
<evidence type="ECO:0000313" key="8">
    <source>
        <dbReference type="EMBL" id="WVZ76281.1"/>
    </source>
</evidence>
<keyword evidence="3" id="KW-0540">Nuclease</keyword>
<dbReference type="InterPro" id="IPR043502">
    <property type="entry name" value="DNA/RNA_pol_sf"/>
</dbReference>
<dbReference type="CDD" id="cd09274">
    <property type="entry name" value="RNase_HI_RT_Ty3"/>
    <property type="match status" value="1"/>
</dbReference>
<keyword evidence="9" id="KW-1185">Reference proteome</keyword>
<dbReference type="SUPFAM" id="SSF56672">
    <property type="entry name" value="DNA/RNA polymerases"/>
    <property type="match status" value="1"/>
</dbReference>
<dbReference type="Pfam" id="PF17917">
    <property type="entry name" value="RT_RNaseH"/>
    <property type="match status" value="1"/>
</dbReference>
<keyword evidence="1" id="KW-0808">Transferase</keyword>
<dbReference type="FunFam" id="3.30.70.270:FF:000020">
    <property type="entry name" value="Transposon Tf2-6 polyprotein-like Protein"/>
    <property type="match status" value="1"/>
</dbReference>
<evidence type="ECO:0000259" key="7">
    <source>
        <dbReference type="Pfam" id="PF17917"/>
    </source>
</evidence>
<dbReference type="GO" id="GO:0004519">
    <property type="term" value="F:endonuclease activity"/>
    <property type="evidence" value="ECO:0007669"/>
    <property type="project" value="UniProtKB-KW"/>
</dbReference>
<evidence type="ECO:0000256" key="5">
    <source>
        <dbReference type="ARBA" id="ARBA00022801"/>
    </source>
</evidence>
<keyword evidence="5" id="KW-0378">Hydrolase</keyword>
<dbReference type="Gene3D" id="3.30.70.270">
    <property type="match status" value="2"/>
</dbReference>
<evidence type="ECO:0000256" key="6">
    <source>
        <dbReference type="ARBA" id="ARBA00022918"/>
    </source>
</evidence>
<feature type="domain" description="Reverse transcriptase RNase H-like" evidence="7">
    <location>
        <begin position="216"/>
        <end position="313"/>
    </location>
</feature>
<gene>
    <name evidence="8" type="ORF">U9M48_024268</name>
</gene>
<organism evidence="8 9">
    <name type="scientific">Paspalum notatum var. saurae</name>
    <dbReference type="NCBI Taxonomy" id="547442"/>
    <lineage>
        <taxon>Eukaryota</taxon>
        <taxon>Viridiplantae</taxon>
        <taxon>Streptophyta</taxon>
        <taxon>Embryophyta</taxon>
        <taxon>Tracheophyta</taxon>
        <taxon>Spermatophyta</taxon>
        <taxon>Magnoliopsida</taxon>
        <taxon>Liliopsida</taxon>
        <taxon>Poales</taxon>
        <taxon>Poaceae</taxon>
        <taxon>PACMAD clade</taxon>
        <taxon>Panicoideae</taxon>
        <taxon>Andropogonodae</taxon>
        <taxon>Paspaleae</taxon>
        <taxon>Paspalinae</taxon>
        <taxon>Paspalum</taxon>
    </lineage>
</organism>